<comment type="caution">
    <text evidence="4">The sequence shown here is derived from an EMBL/GenBank/DDBJ whole genome shotgun (WGS) entry which is preliminary data.</text>
</comment>
<keyword evidence="3" id="KW-0998">Cell outer membrane</keyword>
<dbReference type="InterPro" id="IPR013783">
    <property type="entry name" value="Ig-like_fold"/>
</dbReference>
<reference evidence="4" key="2">
    <citation type="journal article" date="2015" name="Genome Announc.">
        <title>Draft Genome Sequence of Filamentous Marine Cyanobacterium Lyngbya confervoides Strain BDU141951.</title>
        <authorList>
            <person name="Chandrababunaidu M.M."/>
            <person name="Sen D."/>
            <person name="Tripathy S."/>
        </authorList>
    </citation>
    <scope>NUCLEOTIDE SEQUENCE</scope>
    <source>
        <strain evidence="4">BDU141951</strain>
    </source>
</reference>
<reference evidence="4" key="1">
    <citation type="submission" date="2014-11" db="EMBL/GenBank/DDBJ databases">
        <authorList>
            <person name="Malar M.C."/>
            <person name="Sen D."/>
            <person name="Tripathy S."/>
        </authorList>
    </citation>
    <scope>NUCLEOTIDE SEQUENCE</scope>
    <source>
        <strain evidence="4">BDU141951</strain>
    </source>
</reference>
<dbReference type="Gene3D" id="2.160.20.10">
    <property type="entry name" value="Single-stranded right-handed beta-helix, Pectin lyase-like"/>
    <property type="match status" value="1"/>
</dbReference>
<evidence type="ECO:0000313" key="4">
    <source>
        <dbReference type="EMBL" id="NEV69907.1"/>
    </source>
</evidence>
<keyword evidence="2" id="KW-0472">Membrane</keyword>
<dbReference type="InterPro" id="IPR039448">
    <property type="entry name" value="Beta_helix"/>
</dbReference>
<dbReference type="GO" id="GO:0009279">
    <property type="term" value="C:cell outer membrane"/>
    <property type="evidence" value="ECO:0007669"/>
    <property type="project" value="UniProtKB-SubCell"/>
</dbReference>
<reference evidence="4" key="3">
    <citation type="submission" date="2020-02" db="EMBL/GenBank/DDBJ databases">
        <authorList>
            <person name="Sarangi A.N."/>
            <person name="Ghosh S."/>
            <person name="Mukherjee M."/>
            <person name="Tripathy S."/>
        </authorList>
    </citation>
    <scope>NUCLEOTIDE SEQUENCE</scope>
    <source>
        <strain evidence="4">BDU141951</strain>
    </source>
</reference>
<dbReference type="Gene3D" id="2.60.40.10">
    <property type="entry name" value="Immunoglobulins"/>
    <property type="match status" value="1"/>
</dbReference>
<dbReference type="Gene3D" id="3.30.1330.60">
    <property type="entry name" value="OmpA-like domain"/>
    <property type="match status" value="1"/>
</dbReference>
<dbReference type="Pfam" id="PF00691">
    <property type="entry name" value="OmpA"/>
    <property type="match status" value="1"/>
</dbReference>
<evidence type="ECO:0000256" key="1">
    <source>
        <dbReference type="ARBA" id="ARBA00004442"/>
    </source>
</evidence>
<dbReference type="Pfam" id="PF13229">
    <property type="entry name" value="Beta_helix"/>
    <property type="match status" value="1"/>
</dbReference>
<dbReference type="SUPFAM" id="SSF51126">
    <property type="entry name" value="Pectin lyase-like"/>
    <property type="match status" value="1"/>
</dbReference>
<dbReference type="InterPro" id="IPR011050">
    <property type="entry name" value="Pectin_lyase_fold/virulence"/>
</dbReference>
<dbReference type="PANTHER" id="PTHR30329:SF21">
    <property type="entry name" value="LIPOPROTEIN YIAD-RELATED"/>
    <property type="match status" value="1"/>
</dbReference>
<dbReference type="InterPro" id="IPR006626">
    <property type="entry name" value="PbH1"/>
</dbReference>
<accession>A0A0C1YAV6</accession>
<dbReference type="SUPFAM" id="SSF103088">
    <property type="entry name" value="OmpA-like"/>
    <property type="match status" value="1"/>
</dbReference>
<dbReference type="EMBL" id="JTHE02000003">
    <property type="protein sequence ID" value="NEV69907.1"/>
    <property type="molecule type" value="Genomic_DNA"/>
</dbReference>
<dbReference type="AlphaFoldDB" id="A0A0C1YAV6"/>
<name>A0A0C1YAV6_9CYAN</name>
<dbReference type="InterPro" id="IPR006665">
    <property type="entry name" value="OmpA-like"/>
</dbReference>
<dbReference type="PROSITE" id="PS51123">
    <property type="entry name" value="OMPA_2"/>
    <property type="match status" value="1"/>
</dbReference>
<evidence type="ECO:0000256" key="2">
    <source>
        <dbReference type="ARBA" id="ARBA00023136"/>
    </source>
</evidence>
<dbReference type="CDD" id="cd07185">
    <property type="entry name" value="OmpA_C-like"/>
    <property type="match status" value="1"/>
</dbReference>
<evidence type="ECO:0000256" key="3">
    <source>
        <dbReference type="ARBA" id="ARBA00023237"/>
    </source>
</evidence>
<protein>
    <submittedName>
        <fullName evidence="4">OmpA family protein</fullName>
    </submittedName>
</protein>
<gene>
    <name evidence="4" type="ORF">QQ91_022705</name>
</gene>
<dbReference type="InterPro" id="IPR036737">
    <property type="entry name" value="OmpA-like_sf"/>
</dbReference>
<dbReference type="PANTHER" id="PTHR30329">
    <property type="entry name" value="STATOR ELEMENT OF FLAGELLAR MOTOR COMPLEX"/>
    <property type="match status" value="1"/>
</dbReference>
<organism evidence="4">
    <name type="scientific">Lyngbya confervoides BDU141951</name>
    <dbReference type="NCBI Taxonomy" id="1574623"/>
    <lineage>
        <taxon>Bacteria</taxon>
        <taxon>Bacillati</taxon>
        <taxon>Cyanobacteriota</taxon>
        <taxon>Cyanophyceae</taxon>
        <taxon>Oscillatoriophycideae</taxon>
        <taxon>Oscillatoriales</taxon>
        <taxon>Microcoleaceae</taxon>
        <taxon>Lyngbya</taxon>
    </lineage>
</organism>
<comment type="subcellular location">
    <subcellularLocation>
        <location evidence="1">Cell outer membrane</location>
    </subcellularLocation>
</comment>
<dbReference type="InterPro" id="IPR006664">
    <property type="entry name" value="OMP_bac"/>
</dbReference>
<dbReference type="InterPro" id="IPR050330">
    <property type="entry name" value="Bact_OuterMem_StrucFunc"/>
</dbReference>
<proteinExistence type="predicted"/>
<sequence length="679" mass="72207">MNTLWTVLALGTGLSLVTTGAIAQAPSGYDITVNSAIDGPVTPDESLTLREAILLANGALALEALSSAEQGFVTPASTSTIGFDLPSDDTAIALTAALPPLQAPGLVLDGTSQPGYGETRPYLPNTPVPVVSLTPAEGIEVLTGLTITGSDVTVRGLNIYGFEAVPRIATLTTPSADILVINRDLPADLDPDAPMFEGLELADPEATITGVTIEQNWLGTRLDESMPEQRSAAGVVVHNATDVRIANNLIQHHEASGVITGFRADGLELDGNAIIGNGLAGMPDGVRLEGSLIGAAVTNNLICANDGSGIYLFKPDGSVQIESNAIRFNGRRFRRAAVYVMGHGHTIVGNDIGYQPGPGVAVSAYPQSNRNLIRANQFTGLDGLSIDLLAQGNSDILHFQRGDGPNPPRNHHHRRAETGNGAINAPDFKVYAFRTGPDYAIVGQADPGSEVDLYQIKEDTGVYSPLGEPLMTTTADADGNFSFDWDTETGAWVSAIASDPEYGTSEPSPVIGLPASDGTLPERLPATIPFEASCYGPVASTPTPRIEPIVLRVPRNIHFALDQSFISLESSFILDQIADAMQTYPSLTVELQGHTDPRASVGYNQALSERRALAARDYLLSRGIAAERMRIVPFGESRRRTQGNTTLDYARDRRVEFIFTDTQGLDIIFEAVETDLQIE</sequence>
<dbReference type="InterPro" id="IPR012334">
    <property type="entry name" value="Pectin_lyas_fold"/>
</dbReference>
<dbReference type="SMART" id="SM00710">
    <property type="entry name" value="PbH1"/>
    <property type="match status" value="6"/>
</dbReference>
<dbReference type="PRINTS" id="PR01021">
    <property type="entry name" value="OMPADOMAIN"/>
</dbReference>